<accession>A0ABY9YPI1</accession>
<evidence type="ECO:0000313" key="4">
    <source>
        <dbReference type="Proteomes" id="UP001302072"/>
    </source>
</evidence>
<dbReference type="RefSeq" id="WP_311191323.1">
    <property type="nucleotide sequence ID" value="NZ_CP115541.1"/>
</dbReference>
<dbReference type="Pfam" id="PF07484">
    <property type="entry name" value="Collar"/>
    <property type="match status" value="1"/>
</dbReference>
<reference evidence="3 4" key="1">
    <citation type="submission" date="2022-12" db="EMBL/GenBank/DDBJ databases">
        <title>Two new species, Stenotrophomonas aracearum and Stenotrophomonas oahuensis, isolated from Anthurium (Araceae family) in Hawaii.</title>
        <authorList>
            <person name="Chunag S.C."/>
            <person name="Dobhal S."/>
            <person name="Alvarez A."/>
            <person name="Arif M."/>
        </authorList>
    </citation>
    <scope>NUCLEOTIDE SEQUENCE [LARGE SCALE GENOMIC DNA]</scope>
    <source>
        <strain evidence="3 4">A5586</strain>
    </source>
</reference>
<protein>
    <submittedName>
        <fullName evidence="3">Tail fiber protein</fullName>
    </submittedName>
</protein>
<dbReference type="InterPro" id="IPR011083">
    <property type="entry name" value="Phage_tail_collar_dom"/>
</dbReference>
<sequence>MSEFFVGQIMMSGFSFAPKYWAQCNGQIMAIQQNMALFALLGTRYGGNGSVTFGLPDLRGRVPVAYGPSADPSWQPPAAPLGQLGGTEAVTLLPNQLPPHGHEVRGVTTPGDNRNPTNRTFASTNGGVKFYAAQGGAEVVLAPTSVAPEGGSQAHPNMQPYTTLNFCVALSGIFPPRS</sequence>
<dbReference type="EMBL" id="CP115541">
    <property type="protein sequence ID" value="WNH52118.1"/>
    <property type="molecule type" value="Genomic_DNA"/>
</dbReference>
<evidence type="ECO:0000256" key="1">
    <source>
        <dbReference type="SAM" id="MobiDB-lite"/>
    </source>
</evidence>
<feature type="region of interest" description="Disordered" evidence="1">
    <location>
        <begin position="95"/>
        <end position="116"/>
    </location>
</feature>
<name>A0ABY9YPI1_9GAMM</name>
<gene>
    <name evidence="3" type="ORF">PDM29_17525</name>
</gene>
<feature type="domain" description="Phage tail collar" evidence="2">
    <location>
        <begin position="7"/>
        <end position="63"/>
    </location>
</feature>
<organism evidence="3 4">
    <name type="scientific">Stenotrophomonas oahuensis</name>
    <dbReference type="NCBI Taxonomy" id="3003271"/>
    <lineage>
        <taxon>Bacteria</taxon>
        <taxon>Pseudomonadati</taxon>
        <taxon>Pseudomonadota</taxon>
        <taxon>Gammaproteobacteria</taxon>
        <taxon>Lysobacterales</taxon>
        <taxon>Lysobacteraceae</taxon>
        <taxon>Stenotrophomonas</taxon>
    </lineage>
</organism>
<dbReference type="InterPro" id="IPR037053">
    <property type="entry name" value="Phage_tail_collar_dom_sf"/>
</dbReference>
<dbReference type="Gene3D" id="3.90.1340.10">
    <property type="entry name" value="Phage tail collar domain"/>
    <property type="match status" value="1"/>
</dbReference>
<dbReference type="Proteomes" id="UP001302072">
    <property type="component" value="Chromosome"/>
</dbReference>
<dbReference type="SUPFAM" id="SSF88874">
    <property type="entry name" value="Receptor-binding domain of short tail fibre protein gp12"/>
    <property type="match status" value="1"/>
</dbReference>
<keyword evidence="4" id="KW-1185">Reference proteome</keyword>
<evidence type="ECO:0000259" key="2">
    <source>
        <dbReference type="Pfam" id="PF07484"/>
    </source>
</evidence>
<evidence type="ECO:0000313" key="3">
    <source>
        <dbReference type="EMBL" id="WNH52118.1"/>
    </source>
</evidence>
<proteinExistence type="predicted"/>